<keyword evidence="5" id="KW-1185">Reference proteome</keyword>
<evidence type="ECO:0000256" key="1">
    <source>
        <dbReference type="ARBA" id="ARBA00007789"/>
    </source>
</evidence>
<feature type="domain" description="Luciferase-like" evidence="3">
    <location>
        <begin position="7"/>
        <end position="288"/>
    </location>
</feature>
<proteinExistence type="predicted"/>
<dbReference type="Pfam" id="PF00296">
    <property type="entry name" value="Bac_luciferase"/>
    <property type="match status" value="1"/>
</dbReference>
<dbReference type="PANTHER" id="PTHR30137">
    <property type="entry name" value="LUCIFERASE-LIKE MONOOXYGENASE"/>
    <property type="match status" value="1"/>
</dbReference>
<dbReference type="Gene3D" id="3.20.20.30">
    <property type="entry name" value="Luciferase-like domain"/>
    <property type="match status" value="1"/>
</dbReference>
<feature type="region of interest" description="Disordered" evidence="2">
    <location>
        <begin position="325"/>
        <end position="348"/>
    </location>
</feature>
<dbReference type="SUPFAM" id="SSF51679">
    <property type="entry name" value="Bacterial luciferase-like"/>
    <property type="match status" value="1"/>
</dbReference>
<dbReference type="NCBIfam" id="TIGR03558">
    <property type="entry name" value="oxido_grp_1"/>
    <property type="match status" value="1"/>
</dbReference>
<reference evidence="5" key="1">
    <citation type="journal article" date="2019" name="Int. J. Syst. Evol. Microbiol.">
        <title>The Global Catalogue of Microorganisms (GCM) 10K type strain sequencing project: providing services to taxonomists for standard genome sequencing and annotation.</title>
        <authorList>
            <consortium name="The Broad Institute Genomics Platform"/>
            <consortium name="The Broad Institute Genome Sequencing Center for Infectious Disease"/>
            <person name="Wu L."/>
            <person name="Ma J."/>
        </authorList>
    </citation>
    <scope>NUCLEOTIDE SEQUENCE [LARGE SCALE GENOMIC DNA]</scope>
    <source>
        <strain evidence="5">JCM 30346</strain>
    </source>
</reference>
<dbReference type="EC" id="1.-.-.-" evidence="4"/>
<gene>
    <name evidence="4" type="ORF">ACFP1K_38700</name>
</gene>
<evidence type="ECO:0000259" key="3">
    <source>
        <dbReference type="Pfam" id="PF00296"/>
    </source>
</evidence>
<dbReference type="InterPro" id="IPR036661">
    <property type="entry name" value="Luciferase-like_sf"/>
</dbReference>
<comment type="similarity">
    <text evidence="1">To bacterial alkanal monooxygenase alpha and beta chains.</text>
</comment>
<protein>
    <submittedName>
        <fullName evidence="4">MsnO8 family LLM class oxidoreductase</fullName>
        <ecNumber evidence="4">1.-.-.-</ecNumber>
    </submittedName>
</protein>
<dbReference type="InterPro" id="IPR011251">
    <property type="entry name" value="Luciferase-like_dom"/>
</dbReference>
<keyword evidence="4" id="KW-0560">Oxidoreductase</keyword>
<comment type="caution">
    <text evidence="4">The sequence shown here is derived from an EMBL/GenBank/DDBJ whole genome shotgun (WGS) entry which is preliminary data.</text>
</comment>
<dbReference type="RefSeq" id="WP_380763121.1">
    <property type="nucleotide sequence ID" value="NZ_JBHSRF010000117.1"/>
</dbReference>
<dbReference type="PANTHER" id="PTHR30137:SF20">
    <property type="entry name" value="N-ACETYL-S-ALKYLCYSTEINE MONOOXYGENASE"/>
    <property type="match status" value="1"/>
</dbReference>
<accession>A0ABW1NUV7</accession>
<name>A0ABW1NUV7_9ACTN</name>
<dbReference type="EMBL" id="JBHSRF010000117">
    <property type="protein sequence ID" value="MFC6087148.1"/>
    <property type="molecule type" value="Genomic_DNA"/>
</dbReference>
<dbReference type="GO" id="GO:0016491">
    <property type="term" value="F:oxidoreductase activity"/>
    <property type="evidence" value="ECO:0007669"/>
    <property type="project" value="UniProtKB-KW"/>
</dbReference>
<dbReference type="InterPro" id="IPR050766">
    <property type="entry name" value="Bact_Lucif_Oxidored"/>
</dbReference>
<evidence type="ECO:0000313" key="4">
    <source>
        <dbReference type="EMBL" id="MFC6087148.1"/>
    </source>
</evidence>
<sequence length="348" mass="36770">MTVRLSVLDQSPVTEGSTPSAALAATVRLARDLDGLGVTRYWLAEHHNSPGFAGTAPEILAATLLAVTRHLRVGSGGVLLPRYDPVKVAETFRVLSGLYPHRVDLGVGRAGGPAQRFPEQVVRLLHALGVPPALEGLPGAASPPVMPSGTVAPQVWLLGAGTTSATLAAQLGTAFGFAHFLNPEPGREALGRYLRGFTAPSGAPSPRGALAVRVLTADTMAKVQALVSAVLLWRSRKDLGQDAPLPSPETVRRHRWTGDELRQAAVAKRTLVFGTPEQVGEQLTKLAAAHGVEELIVNTPTHDPADRLRSYRLLAETLAIRPPAEAAQVTSLPSVPRPPKPRPESLLP</sequence>
<evidence type="ECO:0000256" key="2">
    <source>
        <dbReference type="SAM" id="MobiDB-lite"/>
    </source>
</evidence>
<organism evidence="4 5">
    <name type="scientific">Sphaerisporangium aureirubrum</name>
    <dbReference type="NCBI Taxonomy" id="1544736"/>
    <lineage>
        <taxon>Bacteria</taxon>
        <taxon>Bacillati</taxon>
        <taxon>Actinomycetota</taxon>
        <taxon>Actinomycetes</taxon>
        <taxon>Streptosporangiales</taxon>
        <taxon>Streptosporangiaceae</taxon>
        <taxon>Sphaerisporangium</taxon>
    </lineage>
</organism>
<dbReference type="Proteomes" id="UP001596137">
    <property type="component" value="Unassembled WGS sequence"/>
</dbReference>
<dbReference type="InterPro" id="IPR019949">
    <property type="entry name" value="CmoO-like"/>
</dbReference>
<evidence type="ECO:0000313" key="5">
    <source>
        <dbReference type="Proteomes" id="UP001596137"/>
    </source>
</evidence>